<dbReference type="RefSeq" id="WP_264543349.1">
    <property type="nucleotide sequence ID" value="NZ_BAABIP010000022.1"/>
</dbReference>
<name>A0ABP9A7I5_9FLAO</name>
<proteinExistence type="predicted"/>
<dbReference type="EMBL" id="BAABIP010000022">
    <property type="protein sequence ID" value="GAA4774713.1"/>
    <property type="molecule type" value="Genomic_DNA"/>
</dbReference>
<keyword evidence="1" id="KW-0732">Signal</keyword>
<evidence type="ECO:0000313" key="2">
    <source>
        <dbReference type="EMBL" id="GAA4774713.1"/>
    </source>
</evidence>
<reference evidence="3" key="1">
    <citation type="journal article" date="2019" name="Int. J. Syst. Evol. Microbiol.">
        <title>The Global Catalogue of Microorganisms (GCM) 10K type strain sequencing project: providing services to taxonomists for standard genome sequencing and annotation.</title>
        <authorList>
            <consortium name="The Broad Institute Genomics Platform"/>
            <consortium name="The Broad Institute Genome Sequencing Center for Infectious Disease"/>
            <person name="Wu L."/>
            <person name="Ma J."/>
        </authorList>
    </citation>
    <scope>NUCLEOTIDE SEQUENCE [LARGE SCALE GENOMIC DNA]</scope>
    <source>
        <strain evidence="3">JCM 18198</strain>
    </source>
</reference>
<keyword evidence="3" id="KW-1185">Reference proteome</keyword>
<feature type="signal peptide" evidence="1">
    <location>
        <begin position="1"/>
        <end position="24"/>
    </location>
</feature>
<evidence type="ECO:0000256" key="1">
    <source>
        <dbReference type="SAM" id="SignalP"/>
    </source>
</evidence>
<accession>A0ABP9A7I5</accession>
<dbReference type="Proteomes" id="UP001500141">
    <property type="component" value="Unassembled WGS sequence"/>
</dbReference>
<dbReference type="PROSITE" id="PS51257">
    <property type="entry name" value="PROKAR_LIPOPROTEIN"/>
    <property type="match status" value="1"/>
</dbReference>
<protein>
    <submittedName>
        <fullName evidence="2">Lipocalin family protein</fullName>
    </submittedName>
</protein>
<feature type="chain" id="PRO_5045515540" evidence="1">
    <location>
        <begin position="25"/>
        <end position="163"/>
    </location>
</feature>
<sequence length="163" mass="18205">MKRLALFLCLIGLAMSCKPKQTVAASSTVDRRSQVAVKGNWTITSVSFPGSDYIKVTSFDIADSKCFVGSNWQFVSNNDSGTMELTQANCPQFASKIKWYVNKDQQFVLKLLDAGEKARKVRDGYILLLTNQTQESFQLIDKIDVGGKLTSVVYQFKKNNVTK</sequence>
<evidence type="ECO:0000313" key="3">
    <source>
        <dbReference type="Proteomes" id="UP001500141"/>
    </source>
</evidence>
<organism evidence="2 3">
    <name type="scientific">Flavobacterium hankyongi</name>
    <dbReference type="NCBI Taxonomy" id="1176532"/>
    <lineage>
        <taxon>Bacteria</taxon>
        <taxon>Pseudomonadati</taxon>
        <taxon>Bacteroidota</taxon>
        <taxon>Flavobacteriia</taxon>
        <taxon>Flavobacteriales</taxon>
        <taxon>Flavobacteriaceae</taxon>
        <taxon>Flavobacterium</taxon>
    </lineage>
</organism>
<gene>
    <name evidence="2" type="ORF">GCM10023230_26840</name>
</gene>
<comment type="caution">
    <text evidence="2">The sequence shown here is derived from an EMBL/GenBank/DDBJ whole genome shotgun (WGS) entry which is preliminary data.</text>
</comment>